<keyword evidence="3" id="KW-0963">Cytoplasm</keyword>
<dbReference type="AlphaFoldDB" id="A0A9R1XUA3"/>
<name>A0A9R1XUA3_LACSA</name>
<evidence type="ECO:0000313" key="9">
    <source>
        <dbReference type="EMBL" id="KAJ0225864.1"/>
    </source>
</evidence>
<comment type="caution">
    <text evidence="9">The sequence shown here is derived from an EMBL/GenBank/DDBJ whole genome shotgun (WGS) entry which is preliminary data.</text>
</comment>
<protein>
    <submittedName>
        <fullName evidence="9">Uncharacterized protein</fullName>
    </submittedName>
</protein>
<reference evidence="9 10" key="1">
    <citation type="journal article" date="2017" name="Nat. Commun.">
        <title>Genome assembly with in vitro proximity ligation data and whole-genome triplication in lettuce.</title>
        <authorList>
            <person name="Reyes-Chin-Wo S."/>
            <person name="Wang Z."/>
            <person name="Yang X."/>
            <person name="Kozik A."/>
            <person name="Arikit S."/>
            <person name="Song C."/>
            <person name="Xia L."/>
            <person name="Froenicke L."/>
            <person name="Lavelle D.O."/>
            <person name="Truco M.J."/>
            <person name="Xia R."/>
            <person name="Zhu S."/>
            <person name="Xu C."/>
            <person name="Xu H."/>
            <person name="Xu X."/>
            <person name="Cox K."/>
            <person name="Korf I."/>
            <person name="Meyers B.C."/>
            <person name="Michelmore R.W."/>
        </authorList>
    </citation>
    <scope>NUCLEOTIDE SEQUENCE [LARGE SCALE GENOMIC DNA]</scope>
    <source>
        <strain evidence="10">cv. Salinas</strain>
        <tissue evidence="9">Seedlings</tissue>
    </source>
</reference>
<keyword evidence="4" id="KW-0698">rRNA processing</keyword>
<dbReference type="GO" id="GO:0006364">
    <property type="term" value="P:rRNA processing"/>
    <property type="evidence" value="ECO:0007669"/>
    <property type="project" value="UniProtKB-KW"/>
</dbReference>
<dbReference type="GO" id="GO:0005737">
    <property type="term" value="C:cytoplasm"/>
    <property type="evidence" value="ECO:0007669"/>
    <property type="project" value="UniProtKB-SubCell"/>
</dbReference>
<dbReference type="PANTHER" id="PTHR11953">
    <property type="entry name" value="EXOSOME COMPLEX COMPONENT"/>
    <property type="match status" value="1"/>
</dbReference>
<dbReference type="PANTHER" id="PTHR11953:SF2">
    <property type="entry name" value="EXOSOME COMPLEX COMPONENT MTR3"/>
    <property type="match status" value="1"/>
</dbReference>
<dbReference type="InterPro" id="IPR027408">
    <property type="entry name" value="PNPase/RNase_PH_dom_sf"/>
</dbReference>
<evidence type="ECO:0000256" key="7">
    <source>
        <dbReference type="ARBA" id="ARBA00023242"/>
    </source>
</evidence>
<keyword evidence="8" id="KW-1133">Transmembrane helix</keyword>
<dbReference type="GO" id="GO:0003723">
    <property type="term" value="F:RNA binding"/>
    <property type="evidence" value="ECO:0007669"/>
    <property type="project" value="UniProtKB-KW"/>
</dbReference>
<dbReference type="Proteomes" id="UP000235145">
    <property type="component" value="Unassembled WGS sequence"/>
</dbReference>
<keyword evidence="5" id="KW-0271">Exosome</keyword>
<accession>A0A9R1XUA3</accession>
<keyword evidence="7" id="KW-0539">Nucleus</keyword>
<evidence type="ECO:0000256" key="4">
    <source>
        <dbReference type="ARBA" id="ARBA00022552"/>
    </source>
</evidence>
<gene>
    <name evidence="9" type="ORF">LSAT_V11C100018530</name>
</gene>
<evidence type="ECO:0000256" key="2">
    <source>
        <dbReference type="ARBA" id="ARBA00004496"/>
    </source>
</evidence>
<evidence type="ECO:0000256" key="1">
    <source>
        <dbReference type="ARBA" id="ARBA00004123"/>
    </source>
</evidence>
<dbReference type="GO" id="GO:0000178">
    <property type="term" value="C:exosome (RNase complex)"/>
    <property type="evidence" value="ECO:0007669"/>
    <property type="project" value="UniProtKB-KW"/>
</dbReference>
<evidence type="ECO:0000256" key="6">
    <source>
        <dbReference type="ARBA" id="ARBA00022884"/>
    </source>
</evidence>
<dbReference type="GO" id="GO:0005634">
    <property type="term" value="C:nucleus"/>
    <property type="evidence" value="ECO:0007669"/>
    <property type="project" value="UniProtKB-SubCell"/>
</dbReference>
<sequence>MVHASVKIELIQRLVSTGLSTVEATSFIACIGKIIIPLGRLGFSCATLALADVGIMMFDSVAAVSVVCMHNLVILIDCVSFFFFFVKSCVGKNLVIDPVSEKENYQNGSLMIACLPSRNEVTQLIITEEWSSPKIHEAVELCLDECTKA</sequence>
<dbReference type="Gene3D" id="3.30.230.70">
    <property type="entry name" value="GHMP Kinase, N-terminal domain"/>
    <property type="match status" value="1"/>
</dbReference>
<keyword evidence="8" id="KW-0472">Membrane</keyword>
<keyword evidence="8" id="KW-0812">Transmembrane</keyword>
<evidence type="ECO:0000313" key="10">
    <source>
        <dbReference type="Proteomes" id="UP000235145"/>
    </source>
</evidence>
<organism evidence="9 10">
    <name type="scientific">Lactuca sativa</name>
    <name type="common">Garden lettuce</name>
    <dbReference type="NCBI Taxonomy" id="4236"/>
    <lineage>
        <taxon>Eukaryota</taxon>
        <taxon>Viridiplantae</taxon>
        <taxon>Streptophyta</taxon>
        <taxon>Embryophyta</taxon>
        <taxon>Tracheophyta</taxon>
        <taxon>Spermatophyta</taxon>
        <taxon>Magnoliopsida</taxon>
        <taxon>eudicotyledons</taxon>
        <taxon>Gunneridae</taxon>
        <taxon>Pentapetalae</taxon>
        <taxon>asterids</taxon>
        <taxon>campanulids</taxon>
        <taxon>Asterales</taxon>
        <taxon>Asteraceae</taxon>
        <taxon>Cichorioideae</taxon>
        <taxon>Cichorieae</taxon>
        <taxon>Lactucinae</taxon>
        <taxon>Lactuca</taxon>
    </lineage>
</organism>
<dbReference type="InterPro" id="IPR050080">
    <property type="entry name" value="RNase_PH"/>
</dbReference>
<proteinExistence type="predicted"/>
<evidence type="ECO:0000256" key="3">
    <source>
        <dbReference type="ARBA" id="ARBA00022490"/>
    </source>
</evidence>
<keyword evidence="10" id="KW-1185">Reference proteome</keyword>
<dbReference type="SUPFAM" id="SSF55666">
    <property type="entry name" value="Ribonuclease PH domain 2-like"/>
    <property type="match status" value="1"/>
</dbReference>
<feature type="transmembrane region" description="Helical" evidence="8">
    <location>
        <begin position="64"/>
        <end position="86"/>
    </location>
</feature>
<feature type="transmembrane region" description="Helical" evidence="8">
    <location>
        <begin position="41"/>
        <end position="58"/>
    </location>
</feature>
<evidence type="ECO:0000256" key="8">
    <source>
        <dbReference type="SAM" id="Phobius"/>
    </source>
</evidence>
<evidence type="ECO:0000256" key="5">
    <source>
        <dbReference type="ARBA" id="ARBA00022835"/>
    </source>
</evidence>
<dbReference type="EMBL" id="NBSK02000001">
    <property type="protein sequence ID" value="KAJ0225864.1"/>
    <property type="molecule type" value="Genomic_DNA"/>
</dbReference>
<dbReference type="InterPro" id="IPR036345">
    <property type="entry name" value="ExoRNase_PH_dom2_sf"/>
</dbReference>
<comment type="subcellular location">
    <subcellularLocation>
        <location evidence="2">Cytoplasm</location>
    </subcellularLocation>
    <subcellularLocation>
        <location evidence="1">Nucleus</location>
    </subcellularLocation>
</comment>
<keyword evidence="6" id="KW-0694">RNA-binding</keyword>